<accession>A0A225V4Q9</accession>
<proteinExistence type="predicted"/>
<dbReference type="AlphaFoldDB" id="A0A225V4Q9"/>
<evidence type="ECO:0008006" key="3">
    <source>
        <dbReference type="Google" id="ProtNLM"/>
    </source>
</evidence>
<evidence type="ECO:0000313" key="2">
    <source>
        <dbReference type="Proteomes" id="UP000198211"/>
    </source>
</evidence>
<feature type="non-terminal residue" evidence="1">
    <location>
        <position position="1"/>
    </location>
</feature>
<dbReference type="PANTHER" id="PTHR33889:SF1">
    <property type="entry name" value="OS03G0834800 PROTEIN"/>
    <property type="match status" value="1"/>
</dbReference>
<comment type="caution">
    <text evidence="1">The sequence shown here is derived from an EMBL/GenBank/DDBJ whole genome shotgun (WGS) entry which is preliminary data.</text>
</comment>
<gene>
    <name evidence="1" type="ORF">PHMEG_00028539</name>
</gene>
<keyword evidence="2" id="KW-1185">Reference proteome</keyword>
<dbReference type="PANTHER" id="PTHR33889">
    <property type="entry name" value="OS04G0681850 PROTEIN"/>
    <property type="match status" value="1"/>
</dbReference>
<name>A0A225V4Q9_9STRA</name>
<sequence length="169" mass="18997">KEASHFALDRTKGTKDIPEATRQAIALFFAERSGNGRLKRGAAVAAAAKYGCCRQRALIIFKEKYIGQNRARRGRPPASGNSELVAEGIKRIMATPSRRRQTLRAMAHAPNVPKTTLLRCIKKDLVKRVTVRVKPTLSEDHKRRRLAYALAHVKRPICKVLMITIILLY</sequence>
<evidence type="ECO:0000313" key="1">
    <source>
        <dbReference type="EMBL" id="OWZ00302.1"/>
    </source>
</evidence>
<dbReference type="Proteomes" id="UP000198211">
    <property type="component" value="Unassembled WGS sequence"/>
</dbReference>
<dbReference type="EMBL" id="NBNE01007731">
    <property type="protein sequence ID" value="OWZ00302.1"/>
    <property type="molecule type" value="Genomic_DNA"/>
</dbReference>
<dbReference type="OrthoDB" id="105235at2759"/>
<organism evidence="1 2">
    <name type="scientific">Phytophthora megakarya</name>
    <dbReference type="NCBI Taxonomy" id="4795"/>
    <lineage>
        <taxon>Eukaryota</taxon>
        <taxon>Sar</taxon>
        <taxon>Stramenopiles</taxon>
        <taxon>Oomycota</taxon>
        <taxon>Peronosporomycetes</taxon>
        <taxon>Peronosporales</taxon>
        <taxon>Peronosporaceae</taxon>
        <taxon>Phytophthora</taxon>
    </lineage>
</organism>
<reference evidence="2" key="1">
    <citation type="submission" date="2017-03" db="EMBL/GenBank/DDBJ databases">
        <title>Phytopthora megakarya and P. palmivora, two closely related causual agents of cacao black pod achieved similar genome size and gene model numbers by different mechanisms.</title>
        <authorList>
            <person name="Ali S."/>
            <person name="Shao J."/>
            <person name="Larry D.J."/>
            <person name="Kronmiller B."/>
            <person name="Shen D."/>
            <person name="Strem M.D."/>
            <person name="Melnick R.L."/>
            <person name="Guiltinan M.J."/>
            <person name="Tyler B.M."/>
            <person name="Meinhardt L.W."/>
            <person name="Bailey B.A."/>
        </authorList>
    </citation>
    <scope>NUCLEOTIDE SEQUENCE [LARGE SCALE GENOMIC DNA]</scope>
    <source>
        <strain evidence="2">zdho120</strain>
    </source>
</reference>
<protein>
    <recommendedName>
        <fullName evidence="3">Transposase Tc1-like domain-containing protein</fullName>
    </recommendedName>
</protein>